<dbReference type="Proteomes" id="UP000469871">
    <property type="component" value="Unassembled WGS sequence"/>
</dbReference>
<evidence type="ECO:0000313" key="8">
    <source>
        <dbReference type="Proteomes" id="UP000191171"/>
    </source>
</evidence>
<reference evidence="6 9" key="2">
    <citation type="submission" date="2019-10" db="EMBL/GenBank/DDBJ databases">
        <title>Evolutionary dynamics of vancomycin-resistant Enterococcus faecium during gastrointestinal tract colonization and bloodstream infection in immunocompromised pediatric patients.</title>
        <authorList>
            <person name="Chilambi G.S."/>
            <person name="Nordstrom H.R."/>
            <person name="Evans D.R."/>
            <person name="Ferrolino J."/>
            <person name="Hayden R.T."/>
            <person name="Maron G.M."/>
            <person name="Vo A.N."/>
            <person name="Gilmore M.S."/>
            <person name="Wolf J."/>
            <person name="Rosch J.W."/>
            <person name="Van Tyne D."/>
        </authorList>
    </citation>
    <scope>NUCLEOTIDE SEQUENCE [LARGE SCALE GENOMIC DNA]</scope>
    <source>
        <strain evidence="6 9">VRECG27</strain>
    </source>
</reference>
<keyword evidence="2" id="KW-0813">Transport</keyword>
<dbReference type="FunFam" id="3.40.50.300:FF:000134">
    <property type="entry name" value="Iron-enterobactin ABC transporter ATP-binding protein"/>
    <property type="match status" value="1"/>
</dbReference>
<dbReference type="CDD" id="cd03235">
    <property type="entry name" value="ABC_Metallic_Cations"/>
    <property type="match status" value="1"/>
</dbReference>
<evidence type="ECO:0000313" key="7">
    <source>
        <dbReference type="EMBL" id="OOL83699.1"/>
    </source>
</evidence>
<evidence type="ECO:0000256" key="3">
    <source>
        <dbReference type="ARBA" id="ARBA00022741"/>
    </source>
</evidence>
<dbReference type="RefSeq" id="WP_002297292.1">
    <property type="nucleotide sequence ID" value="NZ_AP022341.1"/>
</dbReference>
<keyword evidence="3" id="KW-0547">Nucleotide-binding</keyword>
<dbReference type="PROSITE" id="PS00211">
    <property type="entry name" value="ABC_TRANSPORTER_1"/>
    <property type="match status" value="1"/>
</dbReference>
<dbReference type="Gene3D" id="3.40.50.300">
    <property type="entry name" value="P-loop containing nucleotide triphosphate hydrolases"/>
    <property type="match status" value="1"/>
</dbReference>
<evidence type="ECO:0000256" key="4">
    <source>
        <dbReference type="ARBA" id="ARBA00022840"/>
    </source>
</evidence>
<protein>
    <submittedName>
        <fullName evidence="7">Manganese ABC transporter ATP-binding protein</fullName>
    </submittedName>
    <submittedName>
        <fullName evidence="6">Metal ABC transporter ATP-binding protein</fullName>
    </submittedName>
</protein>
<comment type="caution">
    <text evidence="7">The sequence shown here is derived from an EMBL/GenBank/DDBJ whole genome shotgun (WGS) entry which is preliminary data.</text>
</comment>
<proteinExistence type="inferred from homology"/>
<evidence type="ECO:0000256" key="1">
    <source>
        <dbReference type="ARBA" id="ARBA00005417"/>
    </source>
</evidence>
<dbReference type="InterPro" id="IPR003439">
    <property type="entry name" value="ABC_transporter-like_ATP-bd"/>
</dbReference>
<dbReference type="GeneID" id="69569580"/>
<feature type="domain" description="ABC transporter" evidence="5">
    <location>
        <begin position="2"/>
        <end position="233"/>
    </location>
</feature>
<dbReference type="InterPro" id="IPR003593">
    <property type="entry name" value="AAA+_ATPase"/>
</dbReference>
<dbReference type="Proteomes" id="UP000191171">
    <property type="component" value="Unassembled WGS sequence"/>
</dbReference>
<dbReference type="PANTHER" id="PTHR42734">
    <property type="entry name" value="METAL TRANSPORT SYSTEM ATP-BINDING PROTEIN TM_0124-RELATED"/>
    <property type="match status" value="1"/>
</dbReference>
<comment type="similarity">
    <text evidence="1">Belongs to the ABC transporter superfamily.</text>
</comment>
<gene>
    <name evidence="7" type="ORF">B1P95_02540</name>
    <name evidence="6" type="ORF">GBM73_10215</name>
</gene>
<dbReference type="Pfam" id="PF00005">
    <property type="entry name" value="ABC_tran"/>
    <property type="match status" value="1"/>
</dbReference>
<name>A0A1A7TPU6_ENTFC</name>
<keyword evidence="4 7" id="KW-0067">ATP-binding</keyword>
<dbReference type="InterPro" id="IPR027417">
    <property type="entry name" value="P-loop_NTPase"/>
</dbReference>
<dbReference type="PROSITE" id="PS50893">
    <property type="entry name" value="ABC_TRANSPORTER_2"/>
    <property type="match status" value="1"/>
</dbReference>
<evidence type="ECO:0000256" key="2">
    <source>
        <dbReference type="ARBA" id="ARBA00022448"/>
    </source>
</evidence>
<dbReference type="GO" id="GO:0005524">
    <property type="term" value="F:ATP binding"/>
    <property type="evidence" value="ECO:0007669"/>
    <property type="project" value="UniProtKB-KW"/>
</dbReference>
<dbReference type="SMART" id="SM00382">
    <property type="entry name" value="AAA"/>
    <property type="match status" value="1"/>
</dbReference>
<evidence type="ECO:0000313" key="6">
    <source>
        <dbReference type="EMBL" id="KAB7577671.1"/>
    </source>
</evidence>
<evidence type="ECO:0000313" key="9">
    <source>
        <dbReference type="Proteomes" id="UP000469871"/>
    </source>
</evidence>
<accession>A0A1A7TPU6</accession>
<dbReference type="SUPFAM" id="SSF52540">
    <property type="entry name" value="P-loop containing nucleoside triphosphate hydrolases"/>
    <property type="match status" value="1"/>
</dbReference>
<dbReference type="InterPro" id="IPR050153">
    <property type="entry name" value="Metal_Ion_Import_ABC"/>
</dbReference>
<reference evidence="7 8" key="1">
    <citation type="submission" date="2017-02" db="EMBL/GenBank/DDBJ databases">
        <title>Clonality and virulence of isolates of VRE in Hematopoietic Stem Cell Transplanted (HSCT) patients.</title>
        <authorList>
            <person name="Marchi A.P."/>
            <person name="Martins R.C."/>
            <person name="Marie S.K."/>
            <person name="Levin A.S."/>
            <person name="Costa S.F."/>
        </authorList>
    </citation>
    <scope>NUCLEOTIDE SEQUENCE [LARGE SCALE GENOMIC DNA]</scope>
    <source>
        <strain evidence="7 8">LIM1759</strain>
    </source>
</reference>
<organism evidence="7 8">
    <name type="scientific">Enterococcus faecium</name>
    <name type="common">Streptococcus faecium</name>
    <dbReference type="NCBI Taxonomy" id="1352"/>
    <lineage>
        <taxon>Bacteria</taxon>
        <taxon>Bacillati</taxon>
        <taxon>Bacillota</taxon>
        <taxon>Bacilli</taxon>
        <taxon>Lactobacillales</taxon>
        <taxon>Enterococcaceae</taxon>
        <taxon>Enterococcus</taxon>
    </lineage>
</organism>
<sequence>MLEVKKLNVCYNDFLALNEISLKIQEGALTGIIGPNGAGKSTLLKAMLNIIPHQGEVSINNEDINKKLVKIAYVEQKADIDFTFPIKVKECVSMGTYAGMKVFQRIKNAEWQRVSKALEKVDMGKYSNHQIGELSGGQFQRVLLARCLAQNADFIFLDEPFVGIDLVSERIIMDTLKELKHQGKTVLIVHHDLSKVKKYFDNIILLNRNLIAHGSVESVFNEENLKKAYGDTIFIGETNYIESSKN</sequence>
<dbReference type="GO" id="GO:0016887">
    <property type="term" value="F:ATP hydrolysis activity"/>
    <property type="evidence" value="ECO:0007669"/>
    <property type="project" value="InterPro"/>
</dbReference>
<dbReference type="EMBL" id="MVGJ01000011">
    <property type="protein sequence ID" value="OOL83699.1"/>
    <property type="molecule type" value="Genomic_DNA"/>
</dbReference>
<evidence type="ECO:0000259" key="5">
    <source>
        <dbReference type="PROSITE" id="PS50893"/>
    </source>
</evidence>
<dbReference type="InterPro" id="IPR017871">
    <property type="entry name" value="ABC_transporter-like_CS"/>
</dbReference>
<dbReference type="EMBL" id="WEFP01000001">
    <property type="protein sequence ID" value="KAB7577671.1"/>
    <property type="molecule type" value="Genomic_DNA"/>
</dbReference>
<dbReference type="AlphaFoldDB" id="A0A1A7TPU6"/>
<dbReference type="PANTHER" id="PTHR42734:SF5">
    <property type="entry name" value="IRON TRANSPORT SYSTEM ATP-BINDING PROTEIN HI_0361-RELATED"/>
    <property type="match status" value="1"/>
</dbReference>